<dbReference type="GO" id="GO:0005829">
    <property type="term" value="C:cytosol"/>
    <property type="evidence" value="ECO:0007669"/>
    <property type="project" value="TreeGrafter"/>
</dbReference>
<proteinExistence type="inferred from homology"/>
<dbReference type="InterPro" id="IPR004044">
    <property type="entry name" value="KH_dom_type_2"/>
</dbReference>
<dbReference type="CDD" id="cd04163">
    <property type="entry name" value="Era"/>
    <property type="match status" value="1"/>
</dbReference>
<evidence type="ECO:0000313" key="7">
    <source>
        <dbReference type="EMBL" id="SVB33567.1"/>
    </source>
</evidence>
<feature type="domain" description="Era-type G" evidence="6">
    <location>
        <begin position="1"/>
        <end position="172"/>
    </location>
</feature>
<dbReference type="GO" id="GO:0043024">
    <property type="term" value="F:ribosomal small subunit binding"/>
    <property type="evidence" value="ECO:0007669"/>
    <property type="project" value="TreeGrafter"/>
</dbReference>
<keyword evidence="2" id="KW-0547">Nucleotide-binding</keyword>
<dbReference type="Gene3D" id="3.40.50.300">
    <property type="entry name" value="P-loop containing nucleotide triphosphate hydrolases"/>
    <property type="match status" value="1"/>
</dbReference>
<dbReference type="NCBIfam" id="NF000908">
    <property type="entry name" value="PRK00089.1"/>
    <property type="match status" value="1"/>
</dbReference>
<evidence type="ECO:0008006" key="8">
    <source>
        <dbReference type="Google" id="ProtNLM"/>
    </source>
</evidence>
<evidence type="ECO:0000256" key="1">
    <source>
        <dbReference type="ARBA" id="ARBA00007921"/>
    </source>
</evidence>
<dbReference type="InterPro" id="IPR005225">
    <property type="entry name" value="Small_GTP-bd"/>
</dbReference>
<dbReference type="InterPro" id="IPR006073">
    <property type="entry name" value="GTP-bd"/>
</dbReference>
<dbReference type="PANTHER" id="PTHR42698:SF1">
    <property type="entry name" value="GTPASE ERA, MITOCHONDRIAL"/>
    <property type="match status" value="1"/>
</dbReference>
<dbReference type="GO" id="GO:0005525">
    <property type="term" value="F:GTP binding"/>
    <property type="evidence" value="ECO:0007669"/>
    <property type="project" value="UniProtKB-KW"/>
</dbReference>
<dbReference type="NCBIfam" id="TIGR00231">
    <property type="entry name" value="small_GTP"/>
    <property type="match status" value="1"/>
</dbReference>
<dbReference type="FunFam" id="3.30.300.20:FF:000003">
    <property type="entry name" value="GTPase Era"/>
    <property type="match status" value="1"/>
</dbReference>
<dbReference type="HAMAP" id="MF_00367">
    <property type="entry name" value="GTPase_Era"/>
    <property type="match status" value="1"/>
</dbReference>
<organism evidence="7">
    <name type="scientific">marine metagenome</name>
    <dbReference type="NCBI Taxonomy" id="408172"/>
    <lineage>
        <taxon>unclassified sequences</taxon>
        <taxon>metagenomes</taxon>
        <taxon>ecological metagenomes</taxon>
    </lineage>
</organism>
<name>A0A382D7F7_9ZZZZ</name>
<dbReference type="GO" id="GO:0000028">
    <property type="term" value="P:ribosomal small subunit assembly"/>
    <property type="evidence" value="ECO:0007669"/>
    <property type="project" value="TreeGrafter"/>
</dbReference>
<dbReference type="SUPFAM" id="SSF52540">
    <property type="entry name" value="P-loop containing nucleoside triphosphate hydrolases"/>
    <property type="match status" value="1"/>
</dbReference>
<dbReference type="InterPro" id="IPR015946">
    <property type="entry name" value="KH_dom-like_a/b"/>
</dbReference>
<dbReference type="InterPro" id="IPR005662">
    <property type="entry name" value="GTPase_Era-like"/>
</dbReference>
<reference evidence="7" key="1">
    <citation type="submission" date="2018-05" db="EMBL/GenBank/DDBJ databases">
        <authorList>
            <person name="Lanie J.A."/>
            <person name="Ng W.-L."/>
            <person name="Kazmierczak K.M."/>
            <person name="Andrzejewski T.M."/>
            <person name="Davidsen T.M."/>
            <person name="Wayne K.J."/>
            <person name="Tettelin H."/>
            <person name="Glass J.I."/>
            <person name="Rusch D."/>
            <person name="Podicherti R."/>
            <person name="Tsui H.-C.T."/>
            <person name="Winkler M.E."/>
        </authorList>
    </citation>
    <scope>NUCLEOTIDE SEQUENCE</scope>
</reference>
<dbReference type="Pfam" id="PF01926">
    <property type="entry name" value="MMR_HSR1"/>
    <property type="match status" value="1"/>
</dbReference>
<dbReference type="AlphaFoldDB" id="A0A382D7F7"/>
<sequence length="290" mass="33114">MIALIGKTNVGKSTLLNQLLLQKISITSRKPQTTRHRLLGIKTEGKNQMIFVDTPGFHKGHNRALNQYMNKIAIGSINGVDIVLFIVEALKYKEEDKHLLERIPESTKNVILVINKVDKISNKKDLLPFIQVLAKKFNFCEIIPISALKKHNIKELEKAISTRLSFGKHLYPEDKVTDISERFLASEIIREKCITRVGDEVPYRLTVLIDHFSKEKKITHIHATLYVEKTSQKGIIIGKQGQRLKAIGTAARKDLESTLQKKIMLKLWVKVKKDWTNDQEAMIAMGYDHA</sequence>
<evidence type="ECO:0000256" key="3">
    <source>
        <dbReference type="ARBA" id="ARBA00022884"/>
    </source>
</evidence>
<comment type="similarity">
    <text evidence="1">Belongs to the TRAFAC class TrmE-Era-EngA-EngB-Septin-like GTPase superfamily. Era GTPase family.</text>
</comment>
<evidence type="ECO:0000256" key="4">
    <source>
        <dbReference type="ARBA" id="ARBA00023134"/>
    </source>
</evidence>
<dbReference type="GO" id="GO:0019843">
    <property type="term" value="F:rRNA binding"/>
    <property type="evidence" value="ECO:0007669"/>
    <property type="project" value="TreeGrafter"/>
</dbReference>
<dbReference type="InterPro" id="IPR009019">
    <property type="entry name" value="KH_sf_prok-type"/>
</dbReference>
<dbReference type="SUPFAM" id="SSF54814">
    <property type="entry name" value="Prokaryotic type KH domain (KH-domain type II)"/>
    <property type="match status" value="1"/>
</dbReference>
<evidence type="ECO:0000259" key="5">
    <source>
        <dbReference type="PROSITE" id="PS50823"/>
    </source>
</evidence>
<dbReference type="Pfam" id="PF07650">
    <property type="entry name" value="KH_2"/>
    <property type="match status" value="1"/>
</dbReference>
<protein>
    <recommendedName>
        <fullName evidence="8">Era-type G domain-containing protein</fullName>
    </recommendedName>
</protein>
<accession>A0A382D7F7</accession>
<gene>
    <name evidence="7" type="ORF">METZ01_LOCUS186421</name>
</gene>
<feature type="domain" description="KH type-2" evidence="5">
    <location>
        <begin position="197"/>
        <end position="273"/>
    </location>
</feature>
<keyword evidence="3" id="KW-0694">RNA-binding</keyword>
<evidence type="ECO:0000259" key="6">
    <source>
        <dbReference type="PROSITE" id="PS51713"/>
    </source>
</evidence>
<dbReference type="PROSITE" id="PS50823">
    <property type="entry name" value="KH_TYPE_2"/>
    <property type="match status" value="1"/>
</dbReference>
<dbReference type="NCBIfam" id="TIGR00436">
    <property type="entry name" value="era"/>
    <property type="match status" value="1"/>
</dbReference>
<keyword evidence="4" id="KW-0342">GTP-binding</keyword>
<dbReference type="InterPro" id="IPR030388">
    <property type="entry name" value="G_ERA_dom"/>
</dbReference>
<dbReference type="EMBL" id="UINC01037695">
    <property type="protein sequence ID" value="SVB33567.1"/>
    <property type="molecule type" value="Genomic_DNA"/>
</dbReference>
<dbReference type="InterPro" id="IPR027417">
    <property type="entry name" value="P-loop_NTPase"/>
</dbReference>
<dbReference type="CDD" id="cd22534">
    <property type="entry name" value="KH-II_Era"/>
    <property type="match status" value="1"/>
</dbReference>
<dbReference type="PANTHER" id="PTHR42698">
    <property type="entry name" value="GTPASE ERA"/>
    <property type="match status" value="1"/>
</dbReference>
<evidence type="ECO:0000256" key="2">
    <source>
        <dbReference type="ARBA" id="ARBA00022741"/>
    </source>
</evidence>
<dbReference type="Gene3D" id="3.30.300.20">
    <property type="match status" value="1"/>
</dbReference>
<dbReference type="PROSITE" id="PS51713">
    <property type="entry name" value="G_ERA"/>
    <property type="match status" value="1"/>
</dbReference>